<accession>A0ABM6CQ27</accession>
<dbReference type="SUPFAM" id="SSF52540">
    <property type="entry name" value="P-loop containing nucleoside triphosphate hydrolases"/>
    <property type="match status" value="1"/>
</dbReference>
<dbReference type="InterPro" id="IPR027417">
    <property type="entry name" value="P-loop_NTPase"/>
</dbReference>
<keyword evidence="2" id="KW-1185">Reference proteome</keyword>
<dbReference type="EMBL" id="CP016170">
    <property type="protein sequence ID" value="ANN66101.1"/>
    <property type="molecule type" value="Genomic_DNA"/>
</dbReference>
<dbReference type="Proteomes" id="UP000091897">
    <property type="component" value="Chromosome"/>
</dbReference>
<reference evidence="1 2" key="1">
    <citation type="submission" date="2016-06" db="EMBL/GenBank/DDBJ databases">
        <title>Complete genome sequences of Bordetella bronchialis and Bordetella flabilis.</title>
        <authorList>
            <person name="LiPuma J.J."/>
            <person name="Spilker T."/>
        </authorList>
    </citation>
    <scope>NUCLEOTIDE SEQUENCE [LARGE SCALE GENOMIC DNA]</scope>
    <source>
        <strain evidence="1 2">AU3182</strain>
    </source>
</reference>
<sequence>MYDLDIRRILYEEDMSERSLFVIGPIDEANELDAEDLADLGLLAPIGVDSFAEQVRLQAMEHVYRDEELLLSVWTRQEDPQPTSSPPTDAQVRDFLVYGRAMESLLPEAASVEAYRYCLPRQEVVPIFEAIRSSPGITVVHGGLGTGKTFLSYVVGHMLSRAGFLVYRLDTASSDAMSEVEEILRTSGDKVFIIDGYRRHLRMLERIVELTGSDCRLLLLERSSSHEVIADELDDLALKTVEFDLDELTQSELRSANDLLDRHGLWGERQAWGEARKLSYLRNDCESRLPHLLVSVLEAVHVSERYREVVASSPDSRGVRTLLIATSVLTVLNHIPRVSVLQELLGPALILSKYRRYEELKDIIDITSMDVRIRSSVLAQHLLQKVFSAGDIADVLIGLVRQADALKRQERLFAQVHADLMRYSNVAQMLPEKQRLAAITRYYENIKDLPSTRANPQFWLQYAIGCLTNRALDRAATYFADAYSWAAKVDDYDTFQIDNHYARFLLQKALTDQPAVDALQQVLQARDIVLRQVRTEIRKYPFRVACSLFDAYESLSSKMAPDFQKQLRGSLAEIYRRASQTKGNLYRDRYVQECIRRGEPFERVSS</sequence>
<organism evidence="1 2">
    <name type="scientific">Bordetella bronchialis</name>
    <dbReference type="NCBI Taxonomy" id="463025"/>
    <lineage>
        <taxon>Bacteria</taxon>
        <taxon>Pseudomonadati</taxon>
        <taxon>Pseudomonadota</taxon>
        <taxon>Betaproteobacteria</taxon>
        <taxon>Burkholderiales</taxon>
        <taxon>Alcaligenaceae</taxon>
        <taxon>Bordetella</taxon>
    </lineage>
</organism>
<gene>
    <name evidence="1" type="ORF">BAU06_07195</name>
</gene>
<evidence type="ECO:0008006" key="3">
    <source>
        <dbReference type="Google" id="ProtNLM"/>
    </source>
</evidence>
<protein>
    <recommendedName>
        <fullName evidence="3">AAA+ ATPase domain-containing protein</fullName>
    </recommendedName>
</protein>
<evidence type="ECO:0000313" key="1">
    <source>
        <dbReference type="EMBL" id="ANN66101.1"/>
    </source>
</evidence>
<name>A0ABM6CQ27_9BORD</name>
<evidence type="ECO:0000313" key="2">
    <source>
        <dbReference type="Proteomes" id="UP000091897"/>
    </source>
</evidence>
<proteinExistence type="predicted"/>